<sequence length="65" mass="7018">MPRTARMRATSARRFVESGSWSADQARIGFARADRGVAVRPGARCTSLCPGTASPAWRKARIARG</sequence>
<name>A0A4Q2AVB2_9BURK</name>
<proteinExistence type="predicted"/>
<dbReference type="EMBL" id="QWEX01000001">
    <property type="protein sequence ID" value="RXV73377.1"/>
    <property type="molecule type" value="Genomic_DNA"/>
</dbReference>
<evidence type="ECO:0000313" key="1">
    <source>
        <dbReference type="EMBL" id="RXV73377.1"/>
    </source>
</evidence>
<dbReference type="Proteomes" id="UP000289650">
    <property type="component" value="Unassembled WGS sequence"/>
</dbReference>
<reference evidence="1 2" key="1">
    <citation type="submission" date="2018-08" db="EMBL/GenBank/DDBJ databases">
        <title>Mountain-cultivated ginseng endophyte, Burkholderia stabilis and its activity against ginseng root rot disease.</title>
        <authorList>
            <person name="Tapan Kumar M."/>
            <person name="Bae H."/>
            <person name="Shanmugam G."/>
            <person name="Jeon J."/>
        </authorList>
    </citation>
    <scope>NUCLEOTIDE SEQUENCE [LARGE SCALE GENOMIC DNA]</scope>
    <source>
        <strain evidence="1 2">EB159</strain>
    </source>
</reference>
<gene>
    <name evidence="1" type="ORF">D1006_14250</name>
</gene>
<evidence type="ECO:0000313" key="2">
    <source>
        <dbReference type="Proteomes" id="UP000289650"/>
    </source>
</evidence>
<protein>
    <submittedName>
        <fullName evidence="1">Uncharacterized protein</fullName>
    </submittedName>
</protein>
<accession>A0A4Q2AVB2</accession>
<organism evidence="1 2">
    <name type="scientific">Burkholderia stabilis</name>
    <dbReference type="NCBI Taxonomy" id="95485"/>
    <lineage>
        <taxon>Bacteria</taxon>
        <taxon>Pseudomonadati</taxon>
        <taxon>Pseudomonadota</taxon>
        <taxon>Betaproteobacteria</taxon>
        <taxon>Burkholderiales</taxon>
        <taxon>Burkholderiaceae</taxon>
        <taxon>Burkholderia</taxon>
        <taxon>Burkholderia cepacia complex</taxon>
    </lineage>
</organism>
<dbReference type="AlphaFoldDB" id="A0A4Q2AVB2"/>
<comment type="caution">
    <text evidence="1">The sequence shown here is derived from an EMBL/GenBank/DDBJ whole genome shotgun (WGS) entry which is preliminary data.</text>
</comment>